<dbReference type="Proteomes" id="UP000321230">
    <property type="component" value="Unassembled WGS sequence"/>
</dbReference>
<dbReference type="EMBL" id="BJUZ01000001">
    <property type="protein sequence ID" value="GEK92598.1"/>
    <property type="molecule type" value="Genomic_DNA"/>
</dbReference>
<dbReference type="OrthoDB" id="9816539at2"/>
<dbReference type="AlphaFoldDB" id="A0A511AWL1"/>
<comment type="caution">
    <text evidence="1">The sequence shown here is derived from an EMBL/GenBank/DDBJ whole genome shotgun (WGS) entry which is preliminary data.</text>
</comment>
<name>A0A511AWL1_9PROT</name>
<evidence type="ECO:0008006" key="3">
    <source>
        <dbReference type="Google" id="ProtNLM"/>
    </source>
</evidence>
<reference evidence="1 2" key="1">
    <citation type="submission" date="2019-07" db="EMBL/GenBank/DDBJ databases">
        <title>Whole genome shotgun sequence of Gluconobacter wancherniae NBRC 103581.</title>
        <authorList>
            <person name="Hosoyama A."/>
            <person name="Uohara A."/>
            <person name="Ohji S."/>
            <person name="Ichikawa N."/>
        </authorList>
    </citation>
    <scope>NUCLEOTIDE SEQUENCE [LARGE SCALE GENOMIC DNA]</scope>
    <source>
        <strain evidence="1 2">NBRC 103581</strain>
    </source>
</reference>
<proteinExistence type="predicted"/>
<accession>A0A511AWL1</accession>
<evidence type="ECO:0000313" key="1">
    <source>
        <dbReference type="EMBL" id="GEK92598.1"/>
    </source>
</evidence>
<gene>
    <name evidence="1" type="ORF">GWA01_03680</name>
</gene>
<protein>
    <recommendedName>
        <fullName evidence="3">Glycosyl transferase</fullName>
    </recommendedName>
</protein>
<organism evidence="1 2">
    <name type="scientific">Gluconobacter wancherniae NBRC 103581</name>
    <dbReference type="NCBI Taxonomy" id="656744"/>
    <lineage>
        <taxon>Bacteria</taxon>
        <taxon>Pseudomonadati</taxon>
        <taxon>Pseudomonadota</taxon>
        <taxon>Alphaproteobacteria</taxon>
        <taxon>Acetobacterales</taxon>
        <taxon>Acetobacteraceae</taxon>
        <taxon>Gluconobacter</taxon>
    </lineage>
</organism>
<keyword evidence="2" id="KW-1185">Reference proteome</keyword>
<sequence>MKKIAVFYHVWAPEHSSAWCLLVDEQIKNLIQSNLRYNAKIFCCINSKQANIIKNYIEQYDFIEVLECSEDERQYEAFTLKHLYNFCKINENYDHVLYFHTKGIRHFSHTAELNVIKNVNSWRRFLEYGTITKWRECIAMLQAHDVAGINFHLHPRKHFQGNFWWATSEYIKTLESPLSNKFADESFCHPNAIDRVSCEMWIGSGNPKWFSIYNYPFGTGNDSDNFDLYNNDIFPYFLNNSY</sequence>
<evidence type="ECO:0000313" key="2">
    <source>
        <dbReference type="Proteomes" id="UP000321230"/>
    </source>
</evidence>
<dbReference type="RefSeq" id="WP_146793439.1">
    <property type="nucleotide sequence ID" value="NZ_BARC01000005.1"/>
</dbReference>